<dbReference type="InterPro" id="IPR032741">
    <property type="entry name" value="Sls1_KH-1"/>
</dbReference>
<dbReference type="Pfam" id="PF14611">
    <property type="entry name" value="KH_SLS1_1"/>
    <property type="match status" value="1"/>
</dbReference>
<dbReference type="RefSeq" id="XP_007916223.1">
    <property type="nucleotide sequence ID" value="XM_007918032.1"/>
</dbReference>
<proteinExistence type="predicted"/>
<evidence type="ECO:0000259" key="3">
    <source>
        <dbReference type="Pfam" id="PF20776"/>
    </source>
</evidence>
<evidence type="ECO:0000259" key="4">
    <source>
        <dbReference type="Pfam" id="PF20777"/>
    </source>
</evidence>
<organism evidence="6 7">
    <name type="scientific">Phaeoacremonium minimum (strain UCR-PA7)</name>
    <name type="common">Esca disease fungus</name>
    <name type="synonym">Togninia minima</name>
    <dbReference type="NCBI Taxonomy" id="1286976"/>
    <lineage>
        <taxon>Eukaryota</taxon>
        <taxon>Fungi</taxon>
        <taxon>Dikarya</taxon>
        <taxon>Ascomycota</taxon>
        <taxon>Pezizomycotina</taxon>
        <taxon>Sordariomycetes</taxon>
        <taxon>Sordariomycetidae</taxon>
        <taxon>Togniniales</taxon>
        <taxon>Togniniaceae</taxon>
        <taxon>Phaeoacremonium</taxon>
    </lineage>
</organism>
<feature type="region of interest" description="Disordered" evidence="1">
    <location>
        <begin position="373"/>
        <end position="399"/>
    </location>
</feature>
<sequence>MKAEELGTGILGKPAQAIVMKNGGRIQRKEFPVDEDLTVPVEHVDLGAILEKEGSSPELDEVLQNIEELKPEHLTVSSREFDKLKKVLLHGFTATQLASYIRRYELLNNHEIDGSLVDLPTAAQPQYEDVYPWIVSRSQWLPEVRKGEEAIEAGLRGYLLEAMTPKEKLVVRLMRQYWELSILEIMAGEGYLDVQIREPEFSLLTLGTQQWLREIARRLLGPGRQIEIIPSEAAIRIVAPKAIAETVLAEINGTLQNVQSRIVDIHSISSSPLDPTLLTEVARLTNSVITPLESRENIRITWVNSDDGRPELENLGDRVFRLLLTSHQHQSVANKLLVHPAQHESARLVAEYGGKEKLTWSDRLHTWARWTAASPAKGAATPSKKNASQSEDAVTSSVMSSDDFTRQLAEALDKDQDVSHLKGAQSSSPIAPLLNMQVDHPLPGDEPAPISRGWSPETTKTTAVFGHLLHQQPGGSKQIILKAPINQGAHRILSPALPPLFKLELPGKIRPTYLDSTILMRFLPVLKQDAGNPSQQAPSLELAINVREPRIEEGYISGISHLRAIKSSQITDVSLPDQPVDFRLTQSLAAELLGDAMFNAPGLSSLQAFLTKSRLEPQNGKLETPARLSGVALPRRLFSPAQDQAAEQEGVNTSADELVEADYIFAGLEVRRALETTLDGWKLVYTSIEAGQGGGQRAELSLEATPGWDWDLARKAGDVSGDAFLDSAYKMAEGKLLSWAESE</sequence>
<reference evidence="7" key="1">
    <citation type="journal article" date="2013" name="Genome Announc.">
        <title>Draft genome sequence of the ascomycete Phaeoacremonium aleophilum strain UCR-PA7, a causal agent of the esca disease complex in grapevines.</title>
        <authorList>
            <person name="Blanco-Ulate B."/>
            <person name="Rolshausen P."/>
            <person name="Cantu D."/>
        </authorList>
    </citation>
    <scope>NUCLEOTIDE SEQUENCE [LARGE SCALE GENOMIC DNA]</scope>
    <source>
        <strain evidence="7">UCR-PA7</strain>
    </source>
</reference>
<feature type="domain" description="SLS1 second KH" evidence="4">
    <location>
        <begin position="263"/>
        <end position="326"/>
    </location>
</feature>
<feature type="compositionally biased region" description="Polar residues" evidence="1">
    <location>
        <begin position="383"/>
        <end position="399"/>
    </location>
</feature>
<accession>R8BIC0</accession>
<dbReference type="HOGENOM" id="CLU_011385_0_0_1"/>
<feature type="domain" description="SLS1 first KH" evidence="2">
    <location>
        <begin position="190"/>
        <end position="258"/>
    </location>
</feature>
<dbReference type="EMBL" id="KB933181">
    <property type="protein sequence ID" value="EON99029.1"/>
    <property type="molecule type" value="Genomic_DNA"/>
</dbReference>
<evidence type="ECO:0000259" key="5">
    <source>
        <dbReference type="Pfam" id="PF20778"/>
    </source>
</evidence>
<evidence type="ECO:0000259" key="2">
    <source>
        <dbReference type="Pfam" id="PF14611"/>
    </source>
</evidence>
<name>R8BIC0_PHAM7</name>
<dbReference type="OrthoDB" id="5392646at2759"/>
<dbReference type="InterPro" id="IPR048748">
    <property type="entry name" value="SLS1_KH2"/>
</dbReference>
<dbReference type="GeneID" id="19326045"/>
<dbReference type="InterPro" id="IPR048400">
    <property type="entry name" value="SLS1_N"/>
</dbReference>
<dbReference type="eggNOG" id="ENOG502S4E9">
    <property type="taxonomic scope" value="Eukaryota"/>
</dbReference>
<dbReference type="InterPro" id="IPR048401">
    <property type="entry name" value="SLS1_C"/>
</dbReference>
<dbReference type="AlphaFoldDB" id="R8BIC0"/>
<protein>
    <submittedName>
        <fullName evidence="6">Uncharacterized protein</fullName>
    </submittedName>
</protein>
<feature type="domain" description="SLS1 C-terminal" evidence="5">
    <location>
        <begin position="356"/>
        <end position="706"/>
    </location>
</feature>
<keyword evidence="7" id="KW-1185">Reference proteome</keyword>
<dbReference type="Pfam" id="PF20777">
    <property type="entry name" value="KH_SLS1_2"/>
    <property type="match status" value="1"/>
</dbReference>
<dbReference type="KEGG" id="tmn:UCRPA7_5485"/>
<gene>
    <name evidence="6" type="ORF">UCRPA7_5485</name>
</gene>
<feature type="domain" description="SLS1 N-terminal" evidence="3">
    <location>
        <begin position="56"/>
        <end position="182"/>
    </location>
</feature>
<dbReference type="Pfam" id="PF20776">
    <property type="entry name" value="SLS1_N"/>
    <property type="match status" value="1"/>
</dbReference>
<evidence type="ECO:0000313" key="7">
    <source>
        <dbReference type="Proteomes" id="UP000014074"/>
    </source>
</evidence>
<evidence type="ECO:0000313" key="6">
    <source>
        <dbReference type="EMBL" id="EON99029.1"/>
    </source>
</evidence>
<dbReference type="Pfam" id="PF20778">
    <property type="entry name" value="SLS1_C"/>
    <property type="match status" value="1"/>
</dbReference>
<dbReference type="Proteomes" id="UP000014074">
    <property type="component" value="Unassembled WGS sequence"/>
</dbReference>
<evidence type="ECO:0000256" key="1">
    <source>
        <dbReference type="SAM" id="MobiDB-lite"/>
    </source>
</evidence>
<dbReference type="GO" id="GO:0005743">
    <property type="term" value="C:mitochondrial inner membrane"/>
    <property type="evidence" value="ECO:0007669"/>
    <property type="project" value="InterPro"/>
</dbReference>